<reference evidence="1 2" key="2">
    <citation type="journal article" date="2022" name="Mol. Ecol. Resour.">
        <title>The genomes of chicory, endive, great burdock and yacon provide insights into Asteraceae paleo-polyploidization history and plant inulin production.</title>
        <authorList>
            <person name="Fan W."/>
            <person name="Wang S."/>
            <person name="Wang H."/>
            <person name="Wang A."/>
            <person name="Jiang F."/>
            <person name="Liu H."/>
            <person name="Zhao H."/>
            <person name="Xu D."/>
            <person name="Zhang Y."/>
        </authorList>
    </citation>
    <scope>NUCLEOTIDE SEQUENCE [LARGE SCALE GENOMIC DNA]</scope>
    <source>
        <strain evidence="2">cv. Punajuju</strain>
        <tissue evidence="1">Leaves</tissue>
    </source>
</reference>
<reference evidence="2" key="1">
    <citation type="journal article" date="2022" name="Mol. Ecol. Resour.">
        <title>The genomes of chicory, endive, great burdock and yacon provide insights into Asteraceae palaeo-polyploidization history and plant inulin production.</title>
        <authorList>
            <person name="Fan W."/>
            <person name="Wang S."/>
            <person name="Wang H."/>
            <person name="Wang A."/>
            <person name="Jiang F."/>
            <person name="Liu H."/>
            <person name="Zhao H."/>
            <person name="Xu D."/>
            <person name="Zhang Y."/>
        </authorList>
    </citation>
    <scope>NUCLEOTIDE SEQUENCE [LARGE SCALE GENOMIC DNA]</scope>
    <source>
        <strain evidence="2">cv. Punajuju</strain>
    </source>
</reference>
<evidence type="ECO:0000313" key="2">
    <source>
        <dbReference type="Proteomes" id="UP001055811"/>
    </source>
</evidence>
<evidence type="ECO:0000313" key="1">
    <source>
        <dbReference type="EMBL" id="KAI3782761.1"/>
    </source>
</evidence>
<proteinExistence type="predicted"/>
<gene>
    <name evidence="1" type="ORF">L2E82_12816</name>
</gene>
<sequence length="73" mass="8254">MYRFQAQINSFFSRSSSLYKLYIYLLIILSGSTPSITSKPKIGCTRVNWCFKLSASPITGCSQIDDRFEGSDD</sequence>
<accession>A0ACB9GI66</accession>
<protein>
    <submittedName>
        <fullName evidence="1">Uncharacterized protein</fullName>
    </submittedName>
</protein>
<name>A0ACB9GI66_CICIN</name>
<comment type="caution">
    <text evidence="1">The sequence shown here is derived from an EMBL/GenBank/DDBJ whole genome shotgun (WGS) entry which is preliminary data.</text>
</comment>
<dbReference type="EMBL" id="CM042010">
    <property type="protein sequence ID" value="KAI3782761.1"/>
    <property type="molecule type" value="Genomic_DNA"/>
</dbReference>
<dbReference type="Proteomes" id="UP001055811">
    <property type="component" value="Linkage Group LG02"/>
</dbReference>
<keyword evidence="2" id="KW-1185">Reference proteome</keyword>
<organism evidence="1 2">
    <name type="scientific">Cichorium intybus</name>
    <name type="common">Chicory</name>
    <dbReference type="NCBI Taxonomy" id="13427"/>
    <lineage>
        <taxon>Eukaryota</taxon>
        <taxon>Viridiplantae</taxon>
        <taxon>Streptophyta</taxon>
        <taxon>Embryophyta</taxon>
        <taxon>Tracheophyta</taxon>
        <taxon>Spermatophyta</taxon>
        <taxon>Magnoliopsida</taxon>
        <taxon>eudicotyledons</taxon>
        <taxon>Gunneridae</taxon>
        <taxon>Pentapetalae</taxon>
        <taxon>asterids</taxon>
        <taxon>campanulids</taxon>
        <taxon>Asterales</taxon>
        <taxon>Asteraceae</taxon>
        <taxon>Cichorioideae</taxon>
        <taxon>Cichorieae</taxon>
        <taxon>Cichoriinae</taxon>
        <taxon>Cichorium</taxon>
    </lineage>
</organism>